<feature type="transmembrane region" description="Helical" evidence="8">
    <location>
        <begin position="50"/>
        <end position="69"/>
    </location>
</feature>
<dbReference type="InterPro" id="IPR022764">
    <property type="entry name" value="Peptidase_S54_rhomboid_dom"/>
</dbReference>
<dbReference type="Pfam" id="PF01694">
    <property type="entry name" value="Rhomboid"/>
    <property type="match status" value="1"/>
</dbReference>
<feature type="transmembrane region" description="Helical" evidence="8">
    <location>
        <begin position="180"/>
        <end position="201"/>
    </location>
</feature>
<keyword evidence="7 8" id="KW-0472">Membrane</keyword>
<dbReference type="PANTHER" id="PTHR22936">
    <property type="entry name" value="RHOMBOID-RELATED"/>
    <property type="match status" value="1"/>
</dbReference>
<evidence type="ECO:0000256" key="1">
    <source>
        <dbReference type="ARBA" id="ARBA00004141"/>
    </source>
</evidence>
<dbReference type="InterPro" id="IPR002610">
    <property type="entry name" value="Peptidase_S54_rhomboid-like"/>
</dbReference>
<evidence type="ECO:0000256" key="8">
    <source>
        <dbReference type="SAM" id="Phobius"/>
    </source>
</evidence>
<keyword evidence="4 10" id="KW-0378">Hydrolase</keyword>
<evidence type="ECO:0000256" key="7">
    <source>
        <dbReference type="ARBA" id="ARBA00023136"/>
    </source>
</evidence>
<dbReference type="EC" id="3.4.21.105" evidence="10"/>
<dbReference type="GO" id="GO:0006508">
    <property type="term" value="P:proteolysis"/>
    <property type="evidence" value="ECO:0007669"/>
    <property type="project" value="UniProtKB-KW"/>
</dbReference>
<gene>
    <name evidence="10" type="primary">gluP_1</name>
    <name evidence="10" type="ORF">LuPra_01410</name>
</gene>
<feature type="domain" description="Peptidase S54 rhomboid" evidence="9">
    <location>
        <begin position="106"/>
        <end position="248"/>
    </location>
</feature>
<comment type="subcellular location">
    <subcellularLocation>
        <location evidence="1">Membrane</location>
        <topology evidence="1">Multi-pass membrane protein</topology>
    </subcellularLocation>
</comment>
<accession>A0A143PI46</accession>
<dbReference type="AlphaFoldDB" id="A0A143PI46"/>
<evidence type="ECO:0000256" key="2">
    <source>
        <dbReference type="ARBA" id="ARBA00022670"/>
    </source>
</evidence>
<keyword evidence="6 8" id="KW-1133">Transmembrane helix</keyword>
<evidence type="ECO:0000313" key="11">
    <source>
        <dbReference type="Proteomes" id="UP000076079"/>
    </source>
</evidence>
<proteinExistence type="predicted"/>
<evidence type="ECO:0000313" key="10">
    <source>
        <dbReference type="EMBL" id="AMY08217.1"/>
    </source>
</evidence>
<feature type="transmembrane region" description="Helical" evidence="8">
    <location>
        <begin position="108"/>
        <end position="127"/>
    </location>
</feature>
<keyword evidence="3 8" id="KW-0812">Transmembrane</keyword>
<reference evidence="11" key="2">
    <citation type="submission" date="2016-04" db="EMBL/GenBank/DDBJ databases">
        <title>First Complete Genome Sequence of a Subdivision 6 Acidobacterium.</title>
        <authorList>
            <person name="Huang S."/>
            <person name="Vieira S."/>
            <person name="Bunk B."/>
            <person name="Riedel T."/>
            <person name="Sproeer C."/>
            <person name="Overmann J."/>
        </authorList>
    </citation>
    <scope>NUCLEOTIDE SEQUENCE [LARGE SCALE GENOMIC DNA]</scope>
    <source>
        <strain evidence="11">DSM 100886 HEG_-6_39</strain>
    </source>
</reference>
<feature type="transmembrane region" description="Helical" evidence="8">
    <location>
        <begin position="148"/>
        <end position="174"/>
    </location>
</feature>
<evidence type="ECO:0000256" key="5">
    <source>
        <dbReference type="ARBA" id="ARBA00022825"/>
    </source>
</evidence>
<dbReference type="PANTHER" id="PTHR22936:SF69">
    <property type="entry name" value="RHOMBOID-LIKE PROTEIN"/>
    <property type="match status" value="1"/>
</dbReference>
<feature type="transmembrane region" description="Helical" evidence="8">
    <location>
        <begin position="81"/>
        <end position="102"/>
    </location>
</feature>
<feature type="transmembrane region" description="Helical" evidence="8">
    <location>
        <begin position="213"/>
        <end position="230"/>
    </location>
</feature>
<organism evidence="10 11">
    <name type="scientific">Luteitalea pratensis</name>
    <dbReference type="NCBI Taxonomy" id="1855912"/>
    <lineage>
        <taxon>Bacteria</taxon>
        <taxon>Pseudomonadati</taxon>
        <taxon>Acidobacteriota</taxon>
        <taxon>Vicinamibacteria</taxon>
        <taxon>Vicinamibacterales</taxon>
        <taxon>Vicinamibacteraceae</taxon>
        <taxon>Luteitalea</taxon>
    </lineage>
</organism>
<evidence type="ECO:0000256" key="3">
    <source>
        <dbReference type="ARBA" id="ARBA00022692"/>
    </source>
</evidence>
<keyword evidence="11" id="KW-1185">Reference proteome</keyword>
<dbReference type="EMBL" id="CP015136">
    <property type="protein sequence ID" value="AMY08217.1"/>
    <property type="molecule type" value="Genomic_DNA"/>
</dbReference>
<dbReference type="OrthoDB" id="9813074at2"/>
<dbReference type="Proteomes" id="UP000076079">
    <property type="component" value="Chromosome"/>
</dbReference>
<evidence type="ECO:0000256" key="6">
    <source>
        <dbReference type="ARBA" id="ARBA00022989"/>
    </source>
</evidence>
<dbReference type="InterPro" id="IPR035952">
    <property type="entry name" value="Rhomboid-like_sf"/>
</dbReference>
<protein>
    <submittedName>
        <fullName evidence="10">Rhomboid protease GluP</fullName>
        <ecNumber evidence="10">3.4.21.105</ecNumber>
    </submittedName>
</protein>
<keyword evidence="5" id="KW-0720">Serine protease</keyword>
<dbReference type="GO" id="GO:0016020">
    <property type="term" value="C:membrane"/>
    <property type="evidence" value="ECO:0007669"/>
    <property type="project" value="UniProtKB-SubCell"/>
</dbReference>
<reference evidence="10 11" key="1">
    <citation type="journal article" date="2016" name="Genome Announc.">
        <title>First Complete Genome Sequence of a Subdivision 6 Acidobacterium Strain.</title>
        <authorList>
            <person name="Huang S."/>
            <person name="Vieira S."/>
            <person name="Bunk B."/>
            <person name="Riedel T."/>
            <person name="Sproer C."/>
            <person name="Overmann J."/>
        </authorList>
    </citation>
    <scope>NUCLEOTIDE SEQUENCE [LARGE SCALE GENOMIC DNA]</scope>
    <source>
        <strain evidence="11">DSM 100886 HEG_-6_39</strain>
    </source>
</reference>
<evidence type="ECO:0000256" key="4">
    <source>
        <dbReference type="ARBA" id="ARBA00022801"/>
    </source>
</evidence>
<name>A0A143PI46_LUTPR</name>
<dbReference type="RefSeq" id="WP_110170078.1">
    <property type="nucleotide sequence ID" value="NZ_CP015136.1"/>
</dbReference>
<dbReference type="GO" id="GO:0004252">
    <property type="term" value="F:serine-type endopeptidase activity"/>
    <property type="evidence" value="ECO:0007669"/>
    <property type="project" value="InterPro"/>
</dbReference>
<dbReference type="Gene3D" id="1.20.1540.10">
    <property type="entry name" value="Rhomboid-like"/>
    <property type="match status" value="1"/>
</dbReference>
<evidence type="ECO:0000259" key="9">
    <source>
        <dbReference type="Pfam" id="PF01694"/>
    </source>
</evidence>
<dbReference type="KEGG" id="abac:LuPra_01410"/>
<feature type="transmembrane region" description="Helical" evidence="8">
    <location>
        <begin position="260"/>
        <end position="282"/>
    </location>
</feature>
<dbReference type="SUPFAM" id="SSF144091">
    <property type="entry name" value="Rhomboid-like"/>
    <property type="match status" value="1"/>
</dbReference>
<keyword evidence="2 10" id="KW-0645">Protease</keyword>
<sequence>MFKRQTEGAVVCSSCGTLVGVRDATCLNCGRRNPGLWGYAPLLRRLGQDLGFVSLITTACGVLYVLTLLMSGQRIRMGGLFSMLSPDMASLFLFGASGAVPVFGYGRWWTVLSAGWLHGGLLHVVFNMMWVRQLAPATADIYGPGRTVILYTVAGVCGFIASSAAGVVLVWMPLPMLRGAQFTVGASAAIFGLLGALVYYGRRSGMSAVRSQAVGYAIMLGLFGLVMPGIDNFAHAGGFVGGYLAGRIMDPLRPERLDHLLIALACLAASALAIVASIALGLPQLR</sequence>
<dbReference type="STRING" id="1855912.LuPra_01410"/>